<evidence type="ECO:0000256" key="1">
    <source>
        <dbReference type="ARBA" id="ARBA00022723"/>
    </source>
</evidence>
<feature type="domain" description="FLYWCH-type" evidence="4">
    <location>
        <begin position="45"/>
        <end position="95"/>
    </location>
</feature>
<comment type="caution">
    <text evidence="6">The sequence shown here is derived from an EMBL/GenBank/DDBJ whole genome shotgun (WGS) entry which is preliminary data.</text>
</comment>
<dbReference type="Pfam" id="PF10551">
    <property type="entry name" value="MULE"/>
    <property type="match status" value="1"/>
</dbReference>
<organism evidence="6 7">
    <name type="scientific">Macrosiphum euphorbiae</name>
    <name type="common">potato aphid</name>
    <dbReference type="NCBI Taxonomy" id="13131"/>
    <lineage>
        <taxon>Eukaryota</taxon>
        <taxon>Metazoa</taxon>
        <taxon>Ecdysozoa</taxon>
        <taxon>Arthropoda</taxon>
        <taxon>Hexapoda</taxon>
        <taxon>Insecta</taxon>
        <taxon>Pterygota</taxon>
        <taxon>Neoptera</taxon>
        <taxon>Paraneoptera</taxon>
        <taxon>Hemiptera</taxon>
        <taxon>Sternorrhyncha</taxon>
        <taxon>Aphidomorpha</taxon>
        <taxon>Aphidoidea</taxon>
        <taxon>Aphididae</taxon>
        <taxon>Macrosiphini</taxon>
        <taxon>Macrosiphum</taxon>
    </lineage>
</organism>
<sequence>MYLTTIINFLDQDENAIILEQEAISTYTTLPGVRLKSLVYMDNLGYRYYKNNSRNNKIYLVCENQKNRTEFCPTTAIISVDMKENWIRTNRNHNHYPPVVDIPMVHLRRSIGLAGTSTGRTSNSIRNIYNNEIIANPDGARNYTFLQSQASVQRMRHCRRPPNPDTIEDLAGILNEHMAYASTLQHPPSRFFQQLFEAEGETVGLVFFNLDAIEKYRNELLSVRVAGIDGTFKTVPKCPSQLTNGCLLTFHVLFHNVSFPMVYALTSKMTQATYESFFHIVLRILPLNYAQLTIVTDYERGLMNAVRSIFNESNLQGCWFHFCQAVIRYCRRTLNSVFHLFQNSPEANRVLRMVLALPHLPAEVHPECQFTMAEGFNTIIEYANGIEEISERLQGFLIGYIQQFWFNQIGASCISVFGSDIRTNNYLESFHSTLLSQLGRHPNIWDYMPRLLSIENQYYIEMGQARRNLTIRNNTTRVRRAETSSNIRHYLQLLNEEQDILMFLRRAGHTMDGYNERQLGPRPLEP</sequence>
<feature type="domain" description="MULE transposase" evidence="5">
    <location>
        <begin position="226"/>
        <end position="324"/>
    </location>
</feature>
<proteinExistence type="predicted"/>
<evidence type="ECO:0008006" key="8">
    <source>
        <dbReference type="Google" id="ProtNLM"/>
    </source>
</evidence>
<dbReference type="InterPro" id="IPR007588">
    <property type="entry name" value="Znf_FLYWCH"/>
</dbReference>
<dbReference type="AlphaFoldDB" id="A0AAV0WLA7"/>
<evidence type="ECO:0000313" key="7">
    <source>
        <dbReference type="Proteomes" id="UP001160148"/>
    </source>
</evidence>
<protein>
    <recommendedName>
        <fullName evidence="8">MULE transposase domain-containing protein</fullName>
    </recommendedName>
</protein>
<accession>A0AAV0WLA7</accession>
<dbReference type="EMBL" id="CARXXK010000002">
    <property type="protein sequence ID" value="CAI6356559.1"/>
    <property type="molecule type" value="Genomic_DNA"/>
</dbReference>
<reference evidence="6 7" key="1">
    <citation type="submission" date="2023-01" db="EMBL/GenBank/DDBJ databases">
        <authorList>
            <person name="Whitehead M."/>
        </authorList>
    </citation>
    <scope>NUCLEOTIDE SEQUENCE [LARGE SCALE GENOMIC DNA]</scope>
</reference>
<keyword evidence="2" id="KW-0863">Zinc-finger</keyword>
<evidence type="ECO:0000256" key="3">
    <source>
        <dbReference type="ARBA" id="ARBA00022833"/>
    </source>
</evidence>
<evidence type="ECO:0000313" key="6">
    <source>
        <dbReference type="EMBL" id="CAI6356559.1"/>
    </source>
</evidence>
<dbReference type="Proteomes" id="UP001160148">
    <property type="component" value="Unassembled WGS sequence"/>
</dbReference>
<dbReference type="InterPro" id="IPR018289">
    <property type="entry name" value="MULE_transposase_dom"/>
</dbReference>
<keyword evidence="1" id="KW-0479">Metal-binding</keyword>
<name>A0AAV0WLA7_9HEMI</name>
<dbReference type="GO" id="GO:0008270">
    <property type="term" value="F:zinc ion binding"/>
    <property type="evidence" value="ECO:0007669"/>
    <property type="project" value="UniProtKB-KW"/>
</dbReference>
<gene>
    <name evidence="6" type="ORF">MEUPH1_LOCUS12281</name>
</gene>
<evidence type="ECO:0000259" key="5">
    <source>
        <dbReference type="Pfam" id="PF10551"/>
    </source>
</evidence>
<dbReference type="Gene3D" id="2.20.25.240">
    <property type="match status" value="1"/>
</dbReference>
<evidence type="ECO:0000256" key="2">
    <source>
        <dbReference type="ARBA" id="ARBA00022771"/>
    </source>
</evidence>
<keyword evidence="7" id="KW-1185">Reference proteome</keyword>
<evidence type="ECO:0000259" key="4">
    <source>
        <dbReference type="Pfam" id="PF04500"/>
    </source>
</evidence>
<dbReference type="Pfam" id="PF04500">
    <property type="entry name" value="FLYWCH"/>
    <property type="match status" value="1"/>
</dbReference>
<keyword evidence="3" id="KW-0862">Zinc</keyword>